<feature type="transmembrane region" description="Helical" evidence="5">
    <location>
        <begin position="73"/>
        <end position="97"/>
    </location>
</feature>
<gene>
    <name evidence="6" type="ORF">E2488_12190</name>
</gene>
<keyword evidence="3 5" id="KW-1133">Transmembrane helix</keyword>
<evidence type="ECO:0000256" key="4">
    <source>
        <dbReference type="ARBA" id="ARBA00023136"/>
    </source>
</evidence>
<sequence length="194" mass="22896">MIEKIYLGLILVFFILAFSIRNIKTYLATKQSIRGKSIKLSMSIFISTMMYVIIMLRLTLLKPKWFIEIDLSQYVWFKILGIGLVFIGFMIGVFALIEMKNSWRVGIKYDQKTKLITTGIYSISRNPYFLSYNILFLGYILIFPSIILIVLYVLLVAIFHKMILEEEGYLQSVHKINYIEYKRKVNRYLTINLK</sequence>
<dbReference type="InterPro" id="IPR007318">
    <property type="entry name" value="Phopholipid_MeTrfase"/>
</dbReference>
<dbReference type="GO" id="GO:0012505">
    <property type="term" value="C:endomembrane system"/>
    <property type="evidence" value="ECO:0007669"/>
    <property type="project" value="UniProtKB-SubCell"/>
</dbReference>
<dbReference type="AlphaFoldDB" id="A0A4Y8ARR5"/>
<dbReference type="EMBL" id="SNQI01000004">
    <property type="protein sequence ID" value="TEW72946.1"/>
    <property type="molecule type" value="Genomic_DNA"/>
</dbReference>
<protein>
    <submittedName>
        <fullName evidence="6">Isoprenylcysteine carboxylmethyltransferase family protein</fullName>
    </submittedName>
</protein>
<dbReference type="PANTHER" id="PTHR12714:SF9">
    <property type="entry name" value="PROTEIN-S-ISOPRENYLCYSTEINE O-METHYLTRANSFERASE"/>
    <property type="match status" value="1"/>
</dbReference>
<dbReference type="Proteomes" id="UP000298517">
    <property type="component" value="Unassembled WGS sequence"/>
</dbReference>
<keyword evidence="2 5" id="KW-0812">Transmembrane</keyword>
<dbReference type="GO" id="GO:0008168">
    <property type="term" value="F:methyltransferase activity"/>
    <property type="evidence" value="ECO:0007669"/>
    <property type="project" value="UniProtKB-KW"/>
</dbReference>
<evidence type="ECO:0000256" key="2">
    <source>
        <dbReference type="ARBA" id="ARBA00022692"/>
    </source>
</evidence>
<dbReference type="PANTHER" id="PTHR12714">
    <property type="entry name" value="PROTEIN-S ISOPRENYLCYSTEINE O-METHYLTRANSFERASE"/>
    <property type="match status" value="1"/>
</dbReference>
<dbReference type="Pfam" id="PF04191">
    <property type="entry name" value="PEMT"/>
    <property type="match status" value="1"/>
</dbReference>
<dbReference type="RefSeq" id="WP_134248649.1">
    <property type="nucleotide sequence ID" value="NZ_SNQI01000004.1"/>
</dbReference>
<comment type="subcellular location">
    <subcellularLocation>
        <location evidence="1">Endomembrane system</location>
        <topology evidence="1">Multi-pass membrane protein</topology>
    </subcellularLocation>
</comment>
<evidence type="ECO:0000256" key="5">
    <source>
        <dbReference type="SAM" id="Phobius"/>
    </source>
</evidence>
<dbReference type="Gene3D" id="1.20.120.1630">
    <property type="match status" value="1"/>
</dbReference>
<evidence type="ECO:0000313" key="7">
    <source>
        <dbReference type="Proteomes" id="UP000298517"/>
    </source>
</evidence>
<organism evidence="6 7">
    <name type="scientific">Gramella jeungdoensis</name>
    <dbReference type="NCBI Taxonomy" id="708091"/>
    <lineage>
        <taxon>Bacteria</taxon>
        <taxon>Pseudomonadati</taxon>
        <taxon>Bacteroidota</taxon>
        <taxon>Flavobacteriia</taxon>
        <taxon>Flavobacteriales</taxon>
        <taxon>Flavobacteriaceae</taxon>
        <taxon>Christiangramia</taxon>
    </lineage>
</organism>
<name>A0A4Y8ARR5_9FLAO</name>
<dbReference type="GO" id="GO:0032259">
    <property type="term" value="P:methylation"/>
    <property type="evidence" value="ECO:0007669"/>
    <property type="project" value="UniProtKB-KW"/>
</dbReference>
<evidence type="ECO:0000256" key="1">
    <source>
        <dbReference type="ARBA" id="ARBA00004127"/>
    </source>
</evidence>
<dbReference type="OrthoDB" id="9782395at2"/>
<proteinExistence type="predicted"/>
<accession>A0A4Y8ARR5</accession>
<feature type="transmembrane region" description="Helical" evidence="5">
    <location>
        <begin position="6"/>
        <end position="23"/>
    </location>
</feature>
<keyword evidence="6" id="KW-0489">Methyltransferase</keyword>
<comment type="caution">
    <text evidence="6">The sequence shown here is derived from an EMBL/GenBank/DDBJ whole genome shotgun (WGS) entry which is preliminary data.</text>
</comment>
<keyword evidence="7" id="KW-1185">Reference proteome</keyword>
<evidence type="ECO:0000313" key="6">
    <source>
        <dbReference type="EMBL" id="TEW72946.1"/>
    </source>
</evidence>
<reference evidence="6 7" key="1">
    <citation type="journal article" date="2011" name="J. Microbiol.">
        <title>Gramella jeungdoensis sp. nov., isolated from a solar saltern in Korea.</title>
        <authorList>
            <person name="Joung Y."/>
            <person name="Kim H."/>
            <person name="Jang T."/>
            <person name="Ahn T.S."/>
            <person name="Joh K."/>
        </authorList>
    </citation>
    <scope>NUCLEOTIDE SEQUENCE [LARGE SCALE GENOMIC DNA]</scope>
    <source>
        <strain evidence="6 7">KCTC 23123</strain>
    </source>
</reference>
<evidence type="ECO:0000256" key="3">
    <source>
        <dbReference type="ARBA" id="ARBA00022989"/>
    </source>
</evidence>
<feature type="transmembrane region" description="Helical" evidence="5">
    <location>
        <begin position="44"/>
        <end position="61"/>
    </location>
</feature>
<keyword evidence="4 5" id="KW-0472">Membrane</keyword>
<keyword evidence="6" id="KW-0808">Transferase</keyword>
<feature type="transmembrane region" description="Helical" evidence="5">
    <location>
        <begin position="134"/>
        <end position="159"/>
    </location>
</feature>